<dbReference type="EMBL" id="MBDO02000165">
    <property type="protein sequence ID" value="RLN61176.1"/>
    <property type="molecule type" value="Genomic_DNA"/>
</dbReference>
<organism evidence="4 5">
    <name type="scientific">Phytophthora kernoviae</name>
    <dbReference type="NCBI Taxonomy" id="325452"/>
    <lineage>
        <taxon>Eukaryota</taxon>
        <taxon>Sar</taxon>
        <taxon>Stramenopiles</taxon>
        <taxon>Oomycota</taxon>
        <taxon>Peronosporomycetes</taxon>
        <taxon>Peronosporales</taxon>
        <taxon>Peronosporaceae</taxon>
        <taxon>Phytophthora</taxon>
    </lineage>
</organism>
<comment type="caution">
    <text evidence="4">The sequence shown here is derived from an EMBL/GenBank/DDBJ whole genome shotgun (WGS) entry which is preliminary data.</text>
</comment>
<reference evidence="5 6" key="1">
    <citation type="submission" date="2018-07" db="EMBL/GenBank/DDBJ databases">
        <title>Genome sequencing of oomycete isolates from Chile give support for New Zealand origin for Phytophthora kernoviae and make available the first Nothophytophthora sp. genome.</title>
        <authorList>
            <person name="Studholme D.J."/>
            <person name="Sanfuentes E."/>
            <person name="Panda P."/>
            <person name="Hill R."/>
            <person name="Sambles C."/>
            <person name="Grant M."/>
            <person name="Williams N.M."/>
            <person name="Mcdougal R.L."/>
        </authorList>
    </citation>
    <scope>NUCLEOTIDE SEQUENCE [LARGE SCALE GENOMIC DNA]</scope>
    <source>
        <strain evidence="4">Chile6</strain>
        <strain evidence="3">Chile7</strain>
    </source>
</reference>
<feature type="region of interest" description="Disordered" evidence="2">
    <location>
        <begin position="591"/>
        <end position="673"/>
    </location>
</feature>
<dbReference type="Proteomes" id="UP000284657">
    <property type="component" value="Unassembled WGS sequence"/>
</dbReference>
<dbReference type="PANTHER" id="PTHR32215">
    <property type="entry name" value="CILIA- AND FLAGELLA-ASSOCIATED PROTEIN 57"/>
    <property type="match status" value="1"/>
</dbReference>
<dbReference type="EMBL" id="MBAD02001551">
    <property type="protein sequence ID" value="RLN53633.1"/>
    <property type="molecule type" value="Genomic_DNA"/>
</dbReference>
<evidence type="ECO:0000256" key="2">
    <source>
        <dbReference type="SAM" id="MobiDB-lite"/>
    </source>
</evidence>
<keyword evidence="1" id="KW-0175">Coiled coil</keyword>
<evidence type="ECO:0000313" key="3">
    <source>
        <dbReference type="EMBL" id="RLN53633.1"/>
    </source>
</evidence>
<proteinExistence type="predicted"/>
<dbReference type="PANTHER" id="PTHR32215:SF0">
    <property type="entry name" value="CILIA- AND FLAGELLA-ASSOCIATED PROTEIN 57"/>
    <property type="match status" value="1"/>
</dbReference>
<dbReference type="Proteomes" id="UP000277300">
    <property type="component" value="Unassembled WGS sequence"/>
</dbReference>
<dbReference type="OrthoDB" id="67226at2759"/>
<evidence type="ECO:0000256" key="1">
    <source>
        <dbReference type="SAM" id="Coils"/>
    </source>
</evidence>
<protein>
    <submittedName>
        <fullName evidence="4">Uncharacterized protein</fullName>
    </submittedName>
</protein>
<dbReference type="AlphaFoldDB" id="A0A3F2RNI5"/>
<evidence type="ECO:0000313" key="5">
    <source>
        <dbReference type="Proteomes" id="UP000277300"/>
    </source>
</evidence>
<feature type="coiled-coil region" evidence="1">
    <location>
        <begin position="186"/>
        <end position="238"/>
    </location>
</feature>
<evidence type="ECO:0000313" key="6">
    <source>
        <dbReference type="Proteomes" id="UP000284657"/>
    </source>
</evidence>
<gene>
    <name evidence="3" type="ORF">BBJ29_004741</name>
    <name evidence="4" type="ORF">BBP00_00005558</name>
</gene>
<dbReference type="InterPro" id="IPR052993">
    <property type="entry name" value="CFA-57"/>
</dbReference>
<evidence type="ECO:0000313" key="4">
    <source>
        <dbReference type="EMBL" id="RLN61176.1"/>
    </source>
</evidence>
<sequence>MDCHECFIAHPLDQTPLSLDVHPAGSELLVTFASKLQIFFVLQDSLRLAFETQQKQLSLAQYNPTCKLARELSADGGSSAALAMAIRDEQSLHDLSIHAFSSICQPEELAVFDRNKVELGRLKLLDMEGELLQFKMENEMLSRQVSDQRTRFETTLQGKLAAHTRTTEEDQKMLRKTLDARWGGAIHEREEKLRSLSEDARSAQDHYLLTLEKLQGECDSLREQLHATKLDLEGYQKRGQERELLLDCEFKEQLREVKAQHDSMQSKLTEELEITKKKLQEVLRQQDQDQLVQMGQLAGSIDHEKQKGALQLADHHGKTAALNQELKMLLGALTQKDTELQQMNCDYNERMHDIEVLREKLADEKLLTNRLVREKDESLAQLMEQRRLHENLQRLDGVHRSQLELLQKHLLPKDRELAQMQEHLTQLHDANQEVVVQANISDRLRVETSSLVKRQERDLETALKRLEQVRHSIVVLQEELGELVRCSAVQEKSTLVTEIGRLHKRITRQLDVLQARGDSATEVNAELHRQNRFLLQNKHSLRLQVEAGNREKHKLAAALSFQNSSLLTELNTLRRANKELNRRLKRYDDLEAKGGDAVQNAPSARVEASEDPESDEIDGRSLALPTQPSKSTAPAAIGTSSNTQLFLDRRVSGRAKPRPKSAAAGRTRREPLI</sequence>
<feature type="coiled-coil region" evidence="1">
    <location>
        <begin position="413"/>
        <end position="479"/>
    </location>
</feature>
<name>A0A3F2RNI5_9STRA</name>
<accession>A0A3F2RNI5</accession>
<feature type="compositionally biased region" description="Polar residues" evidence="2">
    <location>
        <begin position="624"/>
        <end position="645"/>
    </location>
</feature>